<dbReference type="InterPro" id="IPR001789">
    <property type="entry name" value="Sig_transdc_resp-reg_receiver"/>
</dbReference>
<sequence>MVSCQPSVLRVLVVDDHELTRFSLKIALQTQSDIELVGLASNGQEAVQLAKQSHPHVVILDLQMPIMDGASASKQLKKLDSRVKIIGYSSVQMPYLEGLMKKAELDAFCDKSTCTPDLVNLARQLVARD</sequence>
<dbReference type="PROSITE" id="PS50110">
    <property type="entry name" value="RESPONSE_REGULATORY"/>
    <property type="match status" value="1"/>
</dbReference>
<dbReference type="Gene3D" id="3.40.50.2300">
    <property type="match status" value="1"/>
</dbReference>
<dbReference type="SUPFAM" id="SSF52172">
    <property type="entry name" value="CheY-like"/>
    <property type="match status" value="1"/>
</dbReference>
<accession>A0A6J4VPW5</accession>
<keyword evidence="1" id="KW-0597">Phosphoprotein</keyword>
<dbReference type="PANTHER" id="PTHR43228:SF1">
    <property type="entry name" value="TWO-COMPONENT RESPONSE REGULATOR ARR22"/>
    <property type="match status" value="1"/>
</dbReference>
<evidence type="ECO:0000259" key="2">
    <source>
        <dbReference type="PROSITE" id="PS50110"/>
    </source>
</evidence>
<dbReference type="PANTHER" id="PTHR43228">
    <property type="entry name" value="TWO-COMPONENT RESPONSE REGULATOR"/>
    <property type="match status" value="1"/>
</dbReference>
<dbReference type="InterPro" id="IPR052048">
    <property type="entry name" value="ST_Response_Regulator"/>
</dbReference>
<dbReference type="EMBL" id="CADCWO010000194">
    <property type="protein sequence ID" value="CAA9585165.1"/>
    <property type="molecule type" value="Genomic_DNA"/>
</dbReference>
<feature type="modified residue" description="4-aspartylphosphate" evidence="1">
    <location>
        <position position="61"/>
    </location>
</feature>
<dbReference type="InterPro" id="IPR011006">
    <property type="entry name" value="CheY-like_superfamily"/>
</dbReference>
<dbReference type="InterPro" id="IPR058245">
    <property type="entry name" value="NreC/VraR/RcsB-like_REC"/>
</dbReference>
<dbReference type="SMART" id="SM00448">
    <property type="entry name" value="REC"/>
    <property type="match status" value="1"/>
</dbReference>
<dbReference type="Pfam" id="PF00072">
    <property type="entry name" value="Response_reg"/>
    <property type="match status" value="1"/>
</dbReference>
<reference evidence="3" key="1">
    <citation type="submission" date="2020-02" db="EMBL/GenBank/DDBJ databases">
        <authorList>
            <person name="Meier V. D."/>
        </authorList>
    </citation>
    <scope>NUCLEOTIDE SEQUENCE</scope>
    <source>
        <strain evidence="3">AVDCRST_MAG81</strain>
    </source>
</reference>
<name>A0A6J4VPW5_9CYAN</name>
<dbReference type="AlphaFoldDB" id="A0A6J4VPW5"/>
<organism evidence="3">
    <name type="scientific">uncultured Synechococcales cyanobacterium</name>
    <dbReference type="NCBI Taxonomy" id="1936017"/>
    <lineage>
        <taxon>Bacteria</taxon>
        <taxon>Bacillati</taxon>
        <taxon>Cyanobacteriota</taxon>
        <taxon>Cyanophyceae</taxon>
        <taxon>Synechococcales</taxon>
        <taxon>environmental samples</taxon>
    </lineage>
</organism>
<evidence type="ECO:0000313" key="3">
    <source>
        <dbReference type="EMBL" id="CAA9585165.1"/>
    </source>
</evidence>
<dbReference type="GO" id="GO:0000160">
    <property type="term" value="P:phosphorelay signal transduction system"/>
    <property type="evidence" value="ECO:0007669"/>
    <property type="project" value="InterPro"/>
</dbReference>
<feature type="domain" description="Response regulatory" evidence="2">
    <location>
        <begin position="10"/>
        <end position="126"/>
    </location>
</feature>
<protein>
    <submittedName>
        <fullName evidence="3">Two-component transcriptional response regulator, LuxR family</fullName>
    </submittedName>
</protein>
<dbReference type="CDD" id="cd17535">
    <property type="entry name" value="REC_NarL-like"/>
    <property type="match status" value="1"/>
</dbReference>
<gene>
    <name evidence="3" type="ORF">AVDCRST_MAG81-4093</name>
</gene>
<proteinExistence type="predicted"/>
<evidence type="ECO:0000256" key="1">
    <source>
        <dbReference type="PROSITE-ProRule" id="PRU00169"/>
    </source>
</evidence>